<dbReference type="STRING" id="1962155.B1813_04505"/>
<dbReference type="NCBIfam" id="TIGR00026">
    <property type="entry name" value="hi_GC_TIGR00026"/>
    <property type="match status" value="1"/>
</dbReference>
<evidence type="ECO:0000313" key="4">
    <source>
        <dbReference type="Proteomes" id="UP000192591"/>
    </source>
</evidence>
<evidence type="ECO:0000256" key="1">
    <source>
        <dbReference type="ARBA" id="ARBA00008710"/>
    </source>
</evidence>
<reference evidence="3 4" key="1">
    <citation type="submission" date="2017-02" db="EMBL/GenBank/DDBJ databases">
        <title>Draft genome of Saccharomonospora sp. 154.</title>
        <authorList>
            <person name="Alonso-Carmona G.S."/>
            <person name="De La Haba R."/>
            <person name="Vera-Gargallo B."/>
            <person name="Sandoval-Trujillo A.H."/>
            <person name="Ramirez-Duran N."/>
            <person name="Ventosa A."/>
        </authorList>
    </citation>
    <scope>NUCLEOTIDE SEQUENCE [LARGE SCALE GENOMIC DNA]</scope>
    <source>
        <strain evidence="3 4">LRS4.154</strain>
    </source>
</reference>
<dbReference type="SUPFAM" id="SSF50475">
    <property type="entry name" value="FMN-binding split barrel"/>
    <property type="match status" value="1"/>
</dbReference>
<dbReference type="InterPro" id="IPR012349">
    <property type="entry name" value="Split_barrel_FMN-bd"/>
</dbReference>
<dbReference type="GO" id="GO:0016491">
    <property type="term" value="F:oxidoreductase activity"/>
    <property type="evidence" value="ECO:0007669"/>
    <property type="project" value="InterPro"/>
</dbReference>
<comment type="caution">
    <text evidence="3">The sequence shown here is derived from an EMBL/GenBank/DDBJ whole genome shotgun (WGS) entry which is preliminary data.</text>
</comment>
<dbReference type="PANTHER" id="PTHR39428">
    <property type="entry name" value="F420H(2)-DEPENDENT QUINONE REDUCTASE RV1261C"/>
    <property type="match status" value="1"/>
</dbReference>
<dbReference type="PANTHER" id="PTHR39428:SF1">
    <property type="entry name" value="F420H(2)-DEPENDENT QUINONE REDUCTASE RV1261C"/>
    <property type="match status" value="1"/>
</dbReference>
<evidence type="ECO:0000256" key="2">
    <source>
        <dbReference type="ARBA" id="ARBA00049106"/>
    </source>
</evidence>
<protein>
    <submittedName>
        <fullName evidence="3">Nitroreductase</fullName>
    </submittedName>
</protein>
<gene>
    <name evidence="3" type="ORF">B1813_04505</name>
</gene>
<dbReference type="AlphaFoldDB" id="A0A1V9AA42"/>
<dbReference type="EMBL" id="MWIH01000003">
    <property type="protein sequence ID" value="OQO93794.1"/>
    <property type="molecule type" value="Genomic_DNA"/>
</dbReference>
<dbReference type="InterPro" id="IPR004378">
    <property type="entry name" value="F420H2_quin_Rdtase"/>
</dbReference>
<comment type="catalytic activity">
    <reaction evidence="2">
        <text>oxidized coenzyme F420-(gamma-L-Glu)(n) + a quinol + H(+) = reduced coenzyme F420-(gamma-L-Glu)(n) + a quinone</text>
        <dbReference type="Rhea" id="RHEA:39663"/>
        <dbReference type="Rhea" id="RHEA-COMP:12939"/>
        <dbReference type="Rhea" id="RHEA-COMP:14378"/>
        <dbReference type="ChEBI" id="CHEBI:15378"/>
        <dbReference type="ChEBI" id="CHEBI:24646"/>
        <dbReference type="ChEBI" id="CHEBI:132124"/>
        <dbReference type="ChEBI" id="CHEBI:133980"/>
        <dbReference type="ChEBI" id="CHEBI:139511"/>
    </reaction>
</comment>
<evidence type="ECO:0000313" key="3">
    <source>
        <dbReference type="EMBL" id="OQO93794.1"/>
    </source>
</evidence>
<proteinExistence type="inferred from homology"/>
<name>A0A1V9AA42_SACPI</name>
<dbReference type="Proteomes" id="UP000192591">
    <property type="component" value="Unassembled WGS sequence"/>
</dbReference>
<accession>A0A1V9AA42</accession>
<keyword evidence="4" id="KW-1185">Reference proteome</keyword>
<sequence length="140" mass="15569">MMRCAPAVLWADSRLHRLSRGRWSLLGIAGLPSLRLTTVGRRSGVRHTTGLLYFPDGDTFVVVGSNWGRPRDPDWAFNLRAEPDATVTVGGVPAPVRAREVRGEAHAALWRRLLEFWPGYGAEARWAGRELPVFVLAPRS</sequence>
<dbReference type="GO" id="GO:0005886">
    <property type="term" value="C:plasma membrane"/>
    <property type="evidence" value="ECO:0007669"/>
    <property type="project" value="TreeGrafter"/>
</dbReference>
<comment type="similarity">
    <text evidence="1">Belongs to the F420H(2)-dependent quinone reductase family.</text>
</comment>
<organism evidence="3 4">
    <name type="scientific">Saccharomonospora piscinae</name>
    <dbReference type="NCBI Taxonomy" id="687388"/>
    <lineage>
        <taxon>Bacteria</taxon>
        <taxon>Bacillati</taxon>
        <taxon>Actinomycetota</taxon>
        <taxon>Actinomycetes</taxon>
        <taxon>Pseudonocardiales</taxon>
        <taxon>Pseudonocardiaceae</taxon>
        <taxon>Saccharomonospora</taxon>
    </lineage>
</organism>
<dbReference type="GO" id="GO:0070967">
    <property type="term" value="F:coenzyme F420 binding"/>
    <property type="evidence" value="ECO:0007669"/>
    <property type="project" value="TreeGrafter"/>
</dbReference>
<dbReference type="Pfam" id="PF04075">
    <property type="entry name" value="F420H2_quin_red"/>
    <property type="match status" value="1"/>
</dbReference>
<dbReference type="Gene3D" id="2.30.110.10">
    <property type="entry name" value="Electron Transport, Fmn-binding Protein, Chain A"/>
    <property type="match status" value="1"/>
</dbReference>